<dbReference type="Pfam" id="PF02036">
    <property type="entry name" value="SCP2"/>
    <property type="match status" value="1"/>
</dbReference>
<name>E2D2J5_9BACT</name>
<dbReference type="AlphaFoldDB" id="E2D2J5"/>
<dbReference type="InterPro" id="IPR003033">
    <property type="entry name" value="SCP2_sterol-bd_dom"/>
</dbReference>
<dbReference type="EMBL" id="GQ475283">
    <property type="protein sequence ID" value="ADK54859.1"/>
    <property type="molecule type" value="Genomic_DNA"/>
</dbReference>
<organism evidence="2">
    <name type="scientific">uncultured soil bacterium</name>
    <dbReference type="NCBI Taxonomy" id="164851"/>
    <lineage>
        <taxon>Bacteria</taxon>
        <taxon>environmental samples</taxon>
    </lineage>
</organism>
<evidence type="ECO:0000313" key="2">
    <source>
        <dbReference type="EMBL" id="ADK54859.1"/>
    </source>
</evidence>
<feature type="domain" description="SCP2" evidence="1">
    <location>
        <begin position="29"/>
        <end position="109"/>
    </location>
</feature>
<evidence type="ECO:0000259" key="1">
    <source>
        <dbReference type="Pfam" id="PF02036"/>
    </source>
</evidence>
<dbReference type="Gene3D" id="3.30.1050.10">
    <property type="entry name" value="SCP2 sterol-binding domain"/>
    <property type="match status" value="1"/>
</dbReference>
<protein>
    <recommendedName>
        <fullName evidence="1">SCP2 domain-containing protein</fullName>
    </recommendedName>
</protein>
<dbReference type="SUPFAM" id="SSF55718">
    <property type="entry name" value="SCP-like"/>
    <property type="match status" value="1"/>
</dbReference>
<proteinExistence type="predicted"/>
<dbReference type="InterPro" id="IPR036527">
    <property type="entry name" value="SCP2_sterol-bd_dom_sf"/>
</dbReference>
<accession>E2D2J5</accession>
<sequence>MTAVKFLSEEYLDGLGGLGPADQVPIPHVNGRFQFHADDEVDYFLRVERGVVVEAGRGQIAHSDLAIHATYRDLLAFESGELHAATAFVTGQFAVTGDRAKVLDLMVVLQSGNYHRFIAELWARTTW</sequence>
<reference evidence="2" key="1">
    <citation type="journal article" date="2010" name="Biopolymers">
        <title>Cloning large natural product gene clusters from the environment: piecing environmental DNA gene clusters back together with TAR.</title>
        <authorList>
            <person name="Kim J.H."/>
            <person name="Feng Z."/>
            <person name="Bauer J.D."/>
            <person name="Kallifidas D."/>
            <person name="Calle P.Y."/>
            <person name="Brady S.F."/>
        </authorList>
    </citation>
    <scope>NUCLEOTIDE SEQUENCE</scope>
</reference>